<keyword evidence="2" id="KW-0963">Cytoplasm</keyword>
<dbReference type="PANTHER" id="PTHR12086:SF11">
    <property type="entry name" value="EF-HAND DOMAIN-CONTAINING FAMILY MEMBER C2"/>
    <property type="match status" value="1"/>
</dbReference>
<comment type="function">
    <text evidence="6">Microtubule inner protein (MIP) part of the dynein-decorated doublet microtubules (DMTs) in cilia axoneme, which is required for motile cilia beating.</text>
</comment>
<evidence type="ECO:0000259" key="8">
    <source>
        <dbReference type="PROSITE" id="PS51336"/>
    </source>
</evidence>
<protein>
    <recommendedName>
        <fullName evidence="7">EF-hand domain-containing family member C2</fullName>
    </recommendedName>
</protein>
<dbReference type="SUPFAM" id="SSF47473">
    <property type="entry name" value="EF-hand"/>
    <property type="match status" value="1"/>
</dbReference>
<evidence type="ECO:0000256" key="1">
    <source>
        <dbReference type="ARBA" id="ARBA00004430"/>
    </source>
</evidence>
<feature type="domain" description="DM10" evidence="8">
    <location>
        <begin position="231"/>
        <end position="369"/>
    </location>
</feature>
<evidence type="ECO:0000313" key="9">
    <source>
        <dbReference type="EMBL" id="KAJ1528537.1"/>
    </source>
</evidence>
<sequence length="806" mass="91717">MMRNPPLPLLPGYDFNRKVGQSRFHKSQHFGNVHNLSMLLDKALPGIGGAPMPHTVHSRWPSVYCRGDVSTLPAWLAFDKETLVFDAYFKEALQEVEGSPFLPRYVKIYFYLEDGTIQVQEPRRVNSGVHQGVFISRQRIRFPPDSGSDSFVDIIDLNIGREVELYGRVFKIVNCDRFTRNFLNRLGITVPDPIALPEDPYMERRFKMQAGLQPKRPKKVSHDETQFLRYDRCVLRFYGYWDDRESEDGILHKLVVLFYLADDTVEVREVLPANSGRTGATLLSRCKLPKEFKGTVTPGEHDKFTVLNVLGQTAAKRRLIYDALNCGANATSFYTQRDLAIGAVMNVLGRSVVLCDCDDYTKEFYRANYGLEDFTPRPYPADDDVVFEAQDRPRLPPYNGYGSHEDSSYNCKTIYPVAPVKDLKQFLRRDREGLDSRVLRFSAQMISSIPNFIKRPFVLSYFLADDTINVFENVRVNSGFQGGMFFSRDRFVKPGEELFGSDPPACYTKEDCYIGAQLELRDFKFLLTDADEYALRYMELHCSEFPKSNIRQILHKIRERARPAYKQFVSEQLGSEVLRTGRTSFKALRRALINLLGSQITEHEVVTVARRFRVQPEVPVDCEAIRRLAHVELKRYLFNSFERLMETFRHYDEEHSGLLPRKRVYTCLRGARLPLDVELINKVLGCMPAQDGDLVRYEDVINFLDYDHFPTAPTEPVSVRHDLCWLSHAPTVDASVVAVDAFLRELGLEEDLRASCGDAGDNPCGGPGAVAAPSAPGLLGAGLGEPLVQDAESCELVLRRPDAPCI</sequence>
<dbReference type="FunFam" id="2.30.29.170:FF:000004">
    <property type="entry name" value="EF-hand domain containing 2"/>
    <property type="match status" value="1"/>
</dbReference>
<dbReference type="InterPro" id="IPR006602">
    <property type="entry name" value="DM10_dom"/>
</dbReference>
<evidence type="ECO:0000256" key="6">
    <source>
        <dbReference type="ARBA" id="ARBA00035003"/>
    </source>
</evidence>
<dbReference type="SMART" id="SM00676">
    <property type="entry name" value="DM10"/>
    <property type="match status" value="3"/>
</dbReference>
<evidence type="ECO:0000256" key="7">
    <source>
        <dbReference type="ARBA" id="ARBA00039880"/>
    </source>
</evidence>
<feature type="domain" description="DM10" evidence="8">
    <location>
        <begin position="79"/>
        <end position="187"/>
    </location>
</feature>
<dbReference type="Pfam" id="PF06565">
    <property type="entry name" value="DM10_dom"/>
    <property type="match status" value="3"/>
</dbReference>
<dbReference type="PANTHER" id="PTHR12086">
    <property type="entry name" value="EF-HAND DOMAIN C-TERMINAL CONTAINING PROTEIN"/>
    <property type="match status" value="1"/>
</dbReference>
<name>A0AAV7XRA1_9NEOP</name>
<comment type="subcellular location">
    <subcellularLocation>
        <location evidence="1">Cytoplasm</location>
        <location evidence="1">Cytoskeleton</location>
        <location evidence="1">Cilium axoneme</location>
    </subcellularLocation>
</comment>
<dbReference type="GO" id="GO:0005930">
    <property type="term" value="C:axoneme"/>
    <property type="evidence" value="ECO:0007669"/>
    <property type="project" value="UniProtKB-SubCell"/>
</dbReference>
<evidence type="ECO:0000256" key="5">
    <source>
        <dbReference type="ARBA" id="ARBA00023273"/>
    </source>
</evidence>
<dbReference type="FunFam" id="2.30.29.170:FF:000002">
    <property type="entry name" value="EF-hand domain (C-terminal) containing 1"/>
    <property type="match status" value="1"/>
</dbReference>
<dbReference type="GO" id="GO:0005874">
    <property type="term" value="C:microtubule"/>
    <property type="evidence" value="ECO:0007669"/>
    <property type="project" value="TreeGrafter"/>
</dbReference>
<reference evidence="9" key="1">
    <citation type="submission" date="2022-12" db="EMBL/GenBank/DDBJ databases">
        <title>Chromosome-level genome assembly of the bean flower thrips Megalurothrips usitatus.</title>
        <authorList>
            <person name="Ma L."/>
            <person name="Liu Q."/>
            <person name="Li H."/>
            <person name="Cai W."/>
        </authorList>
    </citation>
    <scope>NUCLEOTIDE SEQUENCE</scope>
    <source>
        <strain evidence="9">Cailab_2022a</strain>
    </source>
</reference>
<dbReference type="InterPro" id="IPR011992">
    <property type="entry name" value="EF-hand-dom_pair"/>
</dbReference>
<gene>
    <name evidence="9" type="ORF">ONE63_006943</name>
</gene>
<dbReference type="EMBL" id="JAPTSV010000004">
    <property type="protein sequence ID" value="KAJ1528537.1"/>
    <property type="molecule type" value="Genomic_DNA"/>
</dbReference>
<dbReference type="PROSITE" id="PS51336">
    <property type="entry name" value="DM10"/>
    <property type="match status" value="3"/>
</dbReference>
<keyword evidence="4" id="KW-0206">Cytoskeleton</keyword>
<evidence type="ECO:0000313" key="10">
    <source>
        <dbReference type="Proteomes" id="UP001075354"/>
    </source>
</evidence>
<dbReference type="GO" id="GO:0010975">
    <property type="term" value="P:regulation of neuron projection development"/>
    <property type="evidence" value="ECO:0007669"/>
    <property type="project" value="TreeGrafter"/>
</dbReference>
<accession>A0AAV7XRA1</accession>
<dbReference type="InterPro" id="IPR040193">
    <property type="entry name" value="EFHC1/EFHC2/EFHB"/>
</dbReference>
<evidence type="ECO:0000256" key="2">
    <source>
        <dbReference type="ARBA" id="ARBA00022490"/>
    </source>
</evidence>
<dbReference type="Proteomes" id="UP001075354">
    <property type="component" value="Chromosome 4"/>
</dbReference>
<proteinExistence type="predicted"/>
<feature type="domain" description="DM10" evidence="8">
    <location>
        <begin position="435"/>
        <end position="542"/>
    </location>
</feature>
<keyword evidence="3" id="KW-0677">Repeat</keyword>
<organism evidence="9 10">
    <name type="scientific">Megalurothrips usitatus</name>
    <name type="common">bean blossom thrips</name>
    <dbReference type="NCBI Taxonomy" id="439358"/>
    <lineage>
        <taxon>Eukaryota</taxon>
        <taxon>Metazoa</taxon>
        <taxon>Ecdysozoa</taxon>
        <taxon>Arthropoda</taxon>
        <taxon>Hexapoda</taxon>
        <taxon>Insecta</taxon>
        <taxon>Pterygota</taxon>
        <taxon>Neoptera</taxon>
        <taxon>Paraneoptera</taxon>
        <taxon>Thysanoptera</taxon>
        <taxon>Terebrantia</taxon>
        <taxon>Thripoidea</taxon>
        <taxon>Thripidae</taxon>
        <taxon>Megalurothrips</taxon>
    </lineage>
</organism>
<dbReference type="Gene3D" id="2.30.29.170">
    <property type="match status" value="3"/>
</dbReference>
<keyword evidence="10" id="KW-1185">Reference proteome</keyword>
<dbReference type="AlphaFoldDB" id="A0AAV7XRA1"/>
<evidence type="ECO:0000256" key="3">
    <source>
        <dbReference type="ARBA" id="ARBA00022737"/>
    </source>
</evidence>
<keyword evidence="5" id="KW-0966">Cell projection</keyword>
<comment type="caution">
    <text evidence="9">The sequence shown here is derived from an EMBL/GenBank/DDBJ whole genome shotgun (WGS) entry which is preliminary data.</text>
</comment>
<evidence type="ECO:0000256" key="4">
    <source>
        <dbReference type="ARBA" id="ARBA00023212"/>
    </source>
</evidence>